<dbReference type="InterPro" id="IPR038117">
    <property type="entry name" value="BofC_C_sf"/>
</dbReference>
<dbReference type="Pfam" id="PF08955">
    <property type="entry name" value="BofC_C"/>
    <property type="match status" value="1"/>
</dbReference>
<evidence type="ECO:0000313" key="2">
    <source>
        <dbReference type="EMBL" id="MFC5650106.1"/>
    </source>
</evidence>
<organism evidence="2 3">
    <name type="scientific">Paenibacillus solisilvae</name>
    <dbReference type="NCBI Taxonomy" id="2486751"/>
    <lineage>
        <taxon>Bacteria</taxon>
        <taxon>Bacillati</taxon>
        <taxon>Bacillota</taxon>
        <taxon>Bacilli</taxon>
        <taxon>Bacillales</taxon>
        <taxon>Paenibacillaceae</taxon>
        <taxon>Paenibacillus</taxon>
    </lineage>
</organism>
<proteinExistence type="predicted"/>
<name>A0ABW0VW66_9BACL</name>
<dbReference type="Proteomes" id="UP001596047">
    <property type="component" value="Unassembled WGS sequence"/>
</dbReference>
<dbReference type="Gene3D" id="3.30.70.1740">
    <property type="entry name" value="Bypass-of-forespore C, C-terminal domain"/>
    <property type="match status" value="1"/>
</dbReference>
<dbReference type="InterPro" id="IPR015050">
    <property type="entry name" value="BofC_C"/>
</dbReference>
<dbReference type="EMBL" id="JBHSOW010000045">
    <property type="protein sequence ID" value="MFC5650106.1"/>
    <property type="molecule type" value="Genomic_DNA"/>
</dbReference>
<gene>
    <name evidence="2" type="ORF">ACFPYJ_13430</name>
</gene>
<accession>A0ABW0VW66</accession>
<reference evidence="3" key="1">
    <citation type="journal article" date="2019" name="Int. J. Syst. Evol. Microbiol.">
        <title>The Global Catalogue of Microorganisms (GCM) 10K type strain sequencing project: providing services to taxonomists for standard genome sequencing and annotation.</title>
        <authorList>
            <consortium name="The Broad Institute Genomics Platform"/>
            <consortium name="The Broad Institute Genome Sequencing Center for Infectious Disease"/>
            <person name="Wu L."/>
            <person name="Ma J."/>
        </authorList>
    </citation>
    <scope>NUCLEOTIDE SEQUENCE [LARGE SCALE GENOMIC DNA]</scope>
    <source>
        <strain evidence="3">CGMCC 1.3240</strain>
    </source>
</reference>
<sequence>MMEFSLWKQLKKKLRRSRRPVWQLGCWFGAAIALFALFAPARAMAQSGERNMVLLDEEPSVQAQSVIRTLEEHEGLLTVKLHRIYICGEEQTVLGQMAAADVLHLLQQHPEWMAVQEKSGAIVMQQQIDDMSESCKRNAFIGLDKHGNLSLFDGAPKKEKVLKTFFQLDVRYMESNLPKEQVEDLMNGIRITDKDAYNSVLSTFSDYAMEKSEKVMKRTY</sequence>
<feature type="domain" description="Bypass of forespore C C-terminal" evidence="1">
    <location>
        <begin position="129"/>
        <end position="205"/>
    </location>
</feature>
<comment type="caution">
    <text evidence="2">The sequence shown here is derived from an EMBL/GenBank/DDBJ whole genome shotgun (WGS) entry which is preliminary data.</text>
</comment>
<evidence type="ECO:0000313" key="3">
    <source>
        <dbReference type="Proteomes" id="UP001596047"/>
    </source>
</evidence>
<keyword evidence="3" id="KW-1185">Reference proteome</keyword>
<protein>
    <submittedName>
        <fullName evidence="2">BofC C-terminal domain-containing protein</fullName>
    </submittedName>
</protein>
<evidence type="ECO:0000259" key="1">
    <source>
        <dbReference type="Pfam" id="PF08955"/>
    </source>
</evidence>
<dbReference type="RefSeq" id="WP_379188659.1">
    <property type="nucleotide sequence ID" value="NZ_JBHSOW010000045.1"/>
</dbReference>